<dbReference type="InterPro" id="IPR029062">
    <property type="entry name" value="Class_I_gatase-like"/>
</dbReference>
<keyword evidence="1" id="KW-0732">Signal</keyword>
<protein>
    <recommendedName>
        <fullName evidence="2">ThuA-like domain-containing protein</fullName>
    </recommendedName>
</protein>
<evidence type="ECO:0000259" key="2">
    <source>
        <dbReference type="Pfam" id="PF06283"/>
    </source>
</evidence>
<dbReference type="AlphaFoldDB" id="A0A6P2DCN9"/>
<sequence>MSLSRRAFLATSAAVTLHSSLAYAADKKKKLVMIAGSPSHGPGDHEFNAGVRLLDKCLKEYPGLETVVFLNGYPKDDSALDTADAILCYADGGANHPLVREKRLERIGKLMAKGVGLMCAHYGVEVPKDLGGPEFKDWIGGYYEHMYSCNPMWSPEFKEFPKHPIANGVKPFSVKDEWYFNMRFRDEMKGITPILSAKPADTVRDGPYVYPQGPYKHIQAAKGQPETMMWALERENGGRGVGFTGGHHHRNWKDDNCRKVVLNALVWLCKLDVPKDGVKSEVTEEDMRANLDPKGKK</sequence>
<dbReference type="SUPFAM" id="SSF52317">
    <property type="entry name" value="Class I glutamine amidotransferase-like"/>
    <property type="match status" value="1"/>
</dbReference>
<dbReference type="KEGG" id="gms:SOIL9_00850"/>
<accession>A0A6P2DCN9</accession>
<feature type="signal peptide" evidence="1">
    <location>
        <begin position="1"/>
        <end position="24"/>
    </location>
</feature>
<evidence type="ECO:0000313" key="4">
    <source>
        <dbReference type="Proteomes" id="UP000464178"/>
    </source>
</evidence>
<reference evidence="3 4" key="1">
    <citation type="submission" date="2019-05" db="EMBL/GenBank/DDBJ databases">
        <authorList>
            <consortium name="Science for Life Laboratories"/>
        </authorList>
    </citation>
    <scope>NUCLEOTIDE SEQUENCE [LARGE SCALE GENOMIC DNA]</scope>
    <source>
        <strain evidence="3">Soil9</strain>
    </source>
</reference>
<dbReference type="InterPro" id="IPR029010">
    <property type="entry name" value="ThuA-like"/>
</dbReference>
<name>A0A6P2DCN9_9BACT</name>
<dbReference type="Pfam" id="PF06283">
    <property type="entry name" value="ThuA"/>
    <property type="match status" value="1"/>
</dbReference>
<feature type="domain" description="ThuA-like" evidence="2">
    <location>
        <begin position="47"/>
        <end position="267"/>
    </location>
</feature>
<evidence type="ECO:0000313" key="3">
    <source>
        <dbReference type="EMBL" id="VTR99006.1"/>
    </source>
</evidence>
<gene>
    <name evidence="3" type="ORF">SOIL9_00850</name>
</gene>
<dbReference type="Proteomes" id="UP000464178">
    <property type="component" value="Chromosome"/>
</dbReference>
<keyword evidence="4" id="KW-1185">Reference proteome</keyword>
<evidence type="ECO:0000256" key="1">
    <source>
        <dbReference type="SAM" id="SignalP"/>
    </source>
</evidence>
<organism evidence="3 4">
    <name type="scientific">Gemmata massiliana</name>
    <dbReference type="NCBI Taxonomy" id="1210884"/>
    <lineage>
        <taxon>Bacteria</taxon>
        <taxon>Pseudomonadati</taxon>
        <taxon>Planctomycetota</taxon>
        <taxon>Planctomycetia</taxon>
        <taxon>Gemmatales</taxon>
        <taxon>Gemmataceae</taxon>
        <taxon>Gemmata</taxon>
    </lineage>
</organism>
<proteinExistence type="predicted"/>
<feature type="chain" id="PRO_5026771697" description="ThuA-like domain-containing protein" evidence="1">
    <location>
        <begin position="25"/>
        <end position="297"/>
    </location>
</feature>
<dbReference type="InterPro" id="IPR006311">
    <property type="entry name" value="TAT_signal"/>
</dbReference>
<dbReference type="EMBL" id="LR593886">
    <property type="protein sequence ID" value="VTR99006.1"/>
    <property type="molecule type" value="Genomic_DNA"/>
</dbReference>
<dbReference type="RefSeq" id="WP_162671761.1">
    <property type="nucleotide sequence ID" value="NZ_LR593886.1"/>
</dbReference>
<dbReference type="PROSITE" id="PS51318">
    <property type="entry name" value="TAT"/>
    <property type="match status" value="1"/>
</dbReference>
<dbReference type="Gene3D" id="3.40.50.880">
    <property type="match status" value="1"/>
</dbReference>